<feature type="region of interest" description="Disordered" evidence="1">
    <location>
        <begin position="119"/>
        <end position="144"/>
    </location>
</feature>
<evidence type="ECO:0000313" key="3">
    <source>
        <dbReference type="Proteomes" id="UP001620626"/>
    </source>
</evidence>
<evidence type="ECO:0000256" key="1">
    <source>
        <dbReference type="SAM" id="MobiDB-lite"/>
    </source>
</evidence>
<reference evidence="2 3" key="1">
    <citation type="submission" date="2024-10" db="EMBL/GenBank/DDBJ databases">
        <authorList>
            <person name="Kim D."/>
        </authorList>
    </citation>
    <scope>NUCLEOTIDE SEQUENCE [LARGE SCALE GENOMIC DNA]</scope>
    <source>
        <strain evidence="2">BH-2024</strain>
    </source>
</reference>
<dbReference type="AlphaFoldDB" id="A0ABD2KLT0"/>
<dbReference type="Proteomes" id="UP001620626">
    <property type="component" value="Unassembled WGS sequence"/>
</dbReference>
<comment type="caution">
    <text evidence="2">The sequence shown here is derived from an EMBL/GenBank/DDBJ whole genome shotgun (WGS) entry which is preliminary data.</text>
</comment>
<name>A0ABD2KLT0_9BILA</name>
<feature type="compositionally biased region" description="Basic and acidic residues" evidence="1">
    <location>
        <begin position="119"/>
        <end position="134"/>
    </location>
</feature>
<proteinExistence type="predicted"/>
<keyword evidence="3" id="KW-1185">Reference proteome</keyword>
<evidence type="ECO:0000313" key="2">
    <source>
        <dbReference type="EMBL" id="KAL3103907.1"/>
    </source>
</evidence>
<gene>
    <name evidence="2" type="ORF">niasHT_022422</name>
</gene>
<feature type="compositionally biased region" description="Polar residues" evidence="1">
    <location>
        <begin position="135"/>
        <end position="144"/>
    </location>
</feature>
<sequence length="144" mass="16711">MMNNRRIFWEVTKNPAYAFILPNLEQYFADFRHFMSSKSAKIEFTVFIETDPPPPFMCPIKSHPQFLQQRWTETMFSHNSHDILTSFCSFFSSVRPFLSFSVVVTSETAKANAFDQAKHKASDQAKGEQRHQHNEPSVQSEATI</sequence>
<dbReference type="EMBL" id="JBICBT010000724">
    <property type="protein sequence ID" value="KAL3103907.1"/>
    <property type="molecule type" value="Genomic_DNA"/>
</dbReference>
<protein>
    <submittedName>
        <fullName evidence="2">Uncharacterized protein</fullName>
    </submittedName>
</protein>
<organism evidence="2 3">
    <name type="scientific">Heterodera trifolii</name>
    <dbReference type="NCBI Taxonomy" id="157864"/>
    <lineage>
        <taxon>Eukaryota</taxon>
        <taxon>Metazoa</taxon>
        <taxon>Ecdysozoa</taxon>
        <taxon>Nematoda</taxon>
        <taxon>Chromadorea</taxon>
        <taxon>Rhabditida</taxon>
        <taxon>Tylenchina</taxon>
        <taxon>Tylenchomorpha</taxon>
        <taxon>Tylenchoidea</taxon>
        <taxon>Heteroderidae</taxon>
        <taxon>Heteroderinae</taxon>
        <taxon>Heterodera</taxon>
    </lineage>
</organism>
<accession>A0ABD2KLT0</accession>